<dbReference type="EMBL" id="JAKWFO010000005">
    <property type="protein sequence ID" value="KAI9636034.1"/>
    <property type="molecule type" value="Genomic_DNA"/>
</dbReference>
<accession>A0AA38HAX2</accession>
<evidence type="ECO:0000313" key="1">
    <source>
        <dbReference type="EMBL" id="KAI9636034.1"/>
    </source>
</evidence>
<dbReference type="InterPro" id="IPR029063">
    <property type="entry name" value="SAM-dependent_MTases_sf"/>
</dbReference>
<name>A0AA38HAX2_9TREE</name>
<dbReference type="AlphaFoldDB" id="A0AA38HAX2"/>
<keyword evidence="2" id="KW-1185">Reference proteome</keyword>
<reference evidence="1" key="1">
    <citation type="journal article" date="2022" name="G3 (Bethesda)">
        <title>High quality genome of the basidiomycete yeast Dioszegia hungarica PDD-24b-2 isolated from cloud water.</title>
        <authorList>
            <person name="Jarrige D."/>
            <person name="Haridas S."/>
            <person name="Bleykasten-Grosshans C."/>
            <person name="Joly M."/>
            <person name="Nadalig T."/>
            <person name="Sancelme M."/>
            <person name="Vuilleumier S."/>
            <person name="Grigoriev I.V."/>
            <person name="Amato P."/>
            <person name="Bringel F."/>
        </authorList>
    </citation>
    <scope>NUCLEOTIDE SEQUENCE</scope>
    <source>
        <strain evidence="1">PDD-24b-2</strain>
    </source>
</reference>
<dbReference type="SUPFAM" id="SSF53335">
    <property type="entry name" value="S-adenosyl-L-methionine-dependent methyltransferases"/>
    <property type="match status" value="1"/>
</dbReference>
<gene>
    <name evidence="1" type="ORF">MKK02DRAFT_26182</name>
</gene>
<proteinExistence type="predicted"/>
<sequence>MSFYPQPAQQSEKRIIHQCPVRAPAGLLGYLDSLHTISTEQEDAIDRTEVEKVGFDNYMKDKYIALDQDKCWFVYQTCLATGARNVVEAGTSFGVSTIYLSLAVQQTIKLRGGEGRVIATENEPEKAARARSTWAEAGEGVADLIDLREGDLRETLKDGLADIDLLLLDIWAPLALPALRLVEPHFRRGAVVICDNSISSADRYADLQAYMRDPKNGYANLTVPFKNGLEMSVYLGRYGGT</sequence>
<dbReference type="Pfam" id="PF13578">
    <property type="entry name" value="Methyltransf_24"/>
    <property type="match status" value="1"/>
</dbReference>
<dbReference type="PANTHER" id="PTHR43167">
    <property type="entry name" value="PUTATIVE (AFU_ORTHOLOGUE AFUA_6G01830)-RELATED"/>
    <property type="match status" value="1"/>
</dbReference>
<organism evidence="1 2">
    <name type="scientific">Dioszegia hungarica</name>
    <dbReference type="NCBI Taxonomy" id="4972"/>
    <lineage>
        <taxon>Eukaryota</taxon>
        <taxon>Fungi</taxon>
        <taxon>Dikarya</taxon>
        <taxon>Basidiomycota</taxon>
        <taxon>Agaricomycotina</taxon>
        <taxon>Tremellomycetes</taxon>
        <taxon>Tremellales</taxon>
        <taxon>Bulleribasidiaceae</taxon>
        <taxon>Dioszegia</taxon>
    </lineage>
</organism>
<dbReference type="PANTHER" id="PTHR43167:SF1">
    <property type="entry name" value="PUTATIVE (AFU_ORTHOLOGUE AFUA_6G01830)-RELATED"/>
    <property type="match status" value="1"/>
</dbReference>
<dbReference type="GeneID" id="77726351"/>
<evidence type="ECO:0000313" key="2">
    <source>
        <dbReference type="Proteomes" id="UP001164286"/>
    </source>
</evidence>
<dbReference type="Proteomes" id="UP001164286">
    <property type="component" value="Unassembled WGS sequence"/>
</dbReference>
<protein>
    <submittedName>
        <fullName evidence="1">O-methyltransferase</fullName>
    </submittedName>
</protein>
<dbReference type="RefSeq" id="XP_052945811.1">
    <property type="nucleotide sequence ID" value="XM_053087150.1"/>
</dbReference>
<dbReference type="Gene3D" id="3.40.50.150">
    <property type="entry name" value="Vaccinia Virus protein VP39"/>
    <property type="match status" value="1"/>
</dbReference>
<comment type="caution">
    <text evidence="1">The sequence shown here is derived from an EMBL/GenBank/DDBJ whole genome shotgun (WGS) entry which is preliminary data.</text>
</comment>